<dbReference type="AlphaFoldDB" id="A0A2G3E1N4"/>
<keyword evidence="2" id="KW-1185">Reference proteome</keyword>
<reference evidence="1 2" key="2">
    <citation type="submission" date="2017-10" db="EMBL/GenBank/DDBJ databases">
        <authorList>
            <person name="Banno H."/>
            <person name="Chua N.-H."/>
        </authorList>
    </citation>
    <scope>NUCLEOTIDE SEQUENCE [LARGE SCALE GENOMIC DNA]</scope>
    <source>
        <strain evidence="1 2">JK623</strain>
    </source>
</reference>
<accession>A0A2G3E1N4</accession>
<sequence>MRFLSEDDLVLSNNQSEPLGSNLYGYCVNNQEKMVKG</sequence>
<dbReference type="Proteomes" id="UP000224563">
    <property type="component" value="Unassembled WGS sequence"/>
</dbReference>
<name>A0A2G3E1N4_9FIRM</name>
<organism evidence="1 2">
    <name type="scientific">Agathobacter ruminis</name>
    <dbReference type="NCBI Taxonomy" id="1712665"/>
    <lineage>
        <taxon>Bacteria</taxon>
        <taxon>Bacillati</taxon>
        <taxon>Bacillota</taxon>
        <taxon>Clostridia</taxon>
        <taxon>Lachnospirales</taxon>
        <taxon>Lachnospiraceae</taxon>
        <taxon>Agathobacter</taxon>
    </lineage>
</organism>
<reference evidence="1 2" key="1">
    <citation type="submission" date="2017-10" db="EMBL/GenBank/DDBJ databases">
        <title>Resolving the taxonomy of Roseburia spp., Eubacterium rectale and Agathobacter spp. through phylogenomic analysis.</title>
        <authorList>
            <person name="Sheridan P.O."/>
            <person name="Walker A.W."/>
            <person name="Duncan S.H."/>
            <person name="Scott K.P."/>
            <person name="Toole P.W.O."/>
            <person name="Luis P."/>
            <person name="Flint H.J."/>
        </authorList>
    </citation>
    <scope>NUCLEOTIDE SEQUENCE [LARGE SCALE GENOMIC DNA]</scope>
    <source>
        <strain evidence="1 2">JK623</strain>
    </source>
</reference>
<gene>
    <name evidence="1" type="ORF">CSX02_09895</name>
</gene>
<proteinExistence type="predicted"/>
<evidence type="ECO:0000313" key="2">
    <source>
        <dbReference type="Proteomes" id="UP000224563"/>
    </source>
</evidence>
<protein>
    <submittedName>
        <fullName evidence="1">Uncharacterized protein</fullName>
    </submittedName>
</protein>
<evidence type="ECO:0000313" key="1">
    <source>
        <dbReference type="EMBL" id="PHU37065.1"/>
    </source>
</evidence>
<comment type="caution">
    <text evidence="1">The sequence shown here is derived from an EMBL/GenBank/DDBJ whole genome shotgun (WGS) entry which is preliminary data.</text>
</comment>
<dbReference type="EMBL" id="PDYG01000083">
    <property type="protein sequence ID" value="PHU37065.1"/>
    <property type="molecule type" value="Genomic_DNA"/>
</dbReference>